<dbReference type="Gene3D" id="2.30.29.30">
    <property type="entry name" value="Pleckstrin-homology domain (PH domain)/Phosphotyrosine-binding domain (PTB)"/>
    <property type="match status" value="1"/>
</dbReference>
<feature type="compositionally biased region" description="Basic and acidic residues" evidence="2">
    <location>
        <begin position="370"/>
        <end position="381"/>
    </location>
</feature>
<dbReference type="InterPro" id="IPR011993">
    <property type="entry name" value="PH-like_dom_sf"/>
</dbReference>
<protein>
    <recommendedName>
        <fullName evidence="3">PID domain-containing protein</fullName>
    </recommendedName>
</protein>
<reference evidence="4 5" key="1">
    <citation type="submission" date="2024-10" db="EMBL/GenBank/DDBJ databases">
        <authorList>
            <person name="Kim D."/>
        </authorList>
    </citation>
    <scope>NUCLEOTIDE SEQUENCE [LARGE SCALE GENOMIC DNA]</scope>
    <source>
        <strain evidence="4">Taebaek</strain>
    </source>
</reference>
<evidence type="ECO:0000313" key="5">
    <source>
        <dbReference type="Proteomes" id="UP001620645"/>
    </source>
</evidence>
<dbReference type="PROSITE" id="PS01179">
    <property type="entry name" value="PID"/>
    <property type="match status" value="1"/>
</dbReference>
<dbReference type="EMBL" id="JBICCN010000143">
    <property type="protein sequence ID" value="KAL3090171.1"/>
    <property type="molecule type" value="Genomic_DNA"/>
</dbReference>
<dbReference type="Pfam" id="PF00640">
    <property type="entry name" value="PID"/>
    <property type="match status" value="1"/>
</dbReference>
<feature type="region of interest" description="Disordered" evidence="2">
    <location>
        <begin position="252"/>
        <end position="273"/>
    </location>
</feature>
<feature type="compositionally biased region" description="Basic and acidic residues" evidence="2">
    <location>
        <begin position="392"/>
        <end position="406"/>
    </location>
</feature>
<feature type="domain" description="PID" evidence="3">
    <location>
        <begin position="53"/>
        <end position="190"/>
    </location>
</feature>
<dbReference type="InterPro" id="IPR051133">
    <property type="entry name" value="Adapter_Engulfment-Domain"/>
</dbReference>
<accession>A0ABD2JHS6</accession>
<feature type="region of interest" description="Disordered" evidence="2">
    <location>
        <begin position="365"/>
        <end position="406"/>
    </location>
</feature>
<keyword evidence="5" id="KW-1185">Reference proteome</keyword>
<dbReference type="PANTHER" id="PTHR11232:SF77">
    <property type="entry name" value="GULP PTB DOMAIN CONTAINING ENGULFMENT ADAPTOR 1"/>
    <property type="match status" value="1"/>
</dbReference>
<keyword evidence="1" id="KW-0175">Coiled coil</keyword>
<organism evidence="4 5">
    <name type="scientific">Heterodera schachtii</name>
    <name type="common">Sugarbeet cyst nematode worm</name>
    <name type="synonym">Tylenchus schachtii</name>
    <dbReference type="NCBI Taxonomy" id="97005"/>
    <lineage>
        <taxon>Eukaryota</taxon>
        <taxon>Metazoa</taxon>
        <taxon>Ecdysozoa</taxon>
        <taxon>Nematoda</taxon>
        <taxon>Chromadorea</taxon>
        <taxon>Rhabditida</taxon>
        <taxon>Tylenchina</taxon>
        <taxon>Tylenchomorpha</taxon>
        <taxon>Tylenchoidea</taxon>
        <taxon>Heteroderidae</taxon>
        <taxon>Heteroderinae</taxon>
        <taxon>Heterodera</taxon>
    </lineage>
</organism>
<evidence type="ECO:0000313" key="4">
    <source>
        <dbReference type="EMBL" id="KAL3090171.1"/>
    </source>
</evidence>
<evidence type="ECO:0000256" key="1">
    <source>
        <dbReference type="SAM" id="Coils"/>
    </source>
</evidence>
<feature type="coiled-coil region" evidence="1">
    <location>
        <begin position="193"/>
        <end position="224"/>
    </location>
</feature>
<name>A0ABD2JHS6_HETSC</name>
<feature type="compositionally biased region" description="Pro residues" evidence="2">
    <location>
        <begin position="260"/>
        <end position="272"/>
    </location>
</feature>
<sequence length="406" mass="45526">MEVYKTIKRSFSATANGIIGGVSPRSVLGSPASSKGSLGGWIHPPACLINARVEYVVKMLGQTEVPAPRGTKIVEDAIHAIRFHLQIERGKTGHSGAKQRKVVLQISVNCVNVLDAKSRAIIVKHHLSRISFCADDRQDKRLFSYIAKNEQGKYQCFVFLSDKMAENITLTVGEAFDLAYEKQVKKRGKELANQKHELLLRKKIAELEEENRQLKHRLEGCTCAANCGPIFNKLVTEVPSVSAYPLNFSNEMNARRSNSPPVPPLPLAPPPRRANNQHGNLCCDNHNDILVDIFGQNNAQVLPAVNANEIFDDEFDPRADEKKMGQNGGQNDNGEAMPHNQQNTVEQFEALLRRVDKQLADVQNNLDEWNLERGETGDSGRDWSIIEDEEQQKECEEERERNDCPR</sequence>
<gene>
    <name evidence="4" type="ORF">niasHS_006623</name>
</gene>
<dbReference type="Proteomes" id="UP001620645">
    <property type="component" value="Unassembled WGS sequence"/>
</dbReference>
<dbReference type="PANTHER" id="PTHR11232">
    <property type="entry name" value="PHOSPHOTYROSINE INTERACTION DOMAIN-CONTAINING FAMILY MEMBER"/>
    <property type="match status" value="1"/>
</dbReference>
<dbReference type="InterPro" id="IPR006020">
    <property type="entry name" value="PTB/PI_dom"/>
</dbReference>
<feature type="region of interest" description="Disordered" evidence="2">
    <location>
        <begin position="319"/>
        <end position="339"/>
    </location>
</feature>
<dbReference type="SUPFAM" id="SSF50729">
    <property type="entry name" value="PH domain-like"/>
    <property type="match status" value="1"/>
</dbReference>
<dbReference type="SMART" id="SM00462">
    <property type="entry name" value="PTB"/>
    <property type="match status" value="1"/>
</dbReference>
<proteinExistence type="predicted"/>
<evidence type="ECO:0000256" key="2">
    <source>
        <dbReference type="SAM" id="MobiDB-lite"/>
    </source>
</evidence>
<feature type="compositionally biased region" description="Polar residues" evidence="2">
    <location>
        <begin position="329"/>
        <end position="339"/>
    </location>
</feature>
<comment type="caution">
    <text evidence="4">The sequence shown here is derived from an EMBL/GenBank/DDBJ whole genome shotgun (WGS) entry which is preliminary data.</text>
</comment>
<evidence type="ECO:0000259" key="3">
    <source>
        <dbReference type="PROSITE" id="PS01179"/>
    </source>
</evidence>
<dbReference type="AlphaFoldDB" id="A0ABD2JHS6"/>